<accession>A0ABR3A3Q4</accession>
<reference evidence="2 3" key="1">
    <citation type="submission" date="2024-05" db="EMBL/GenBank/DDBJ databases">
        <title>A draft genome resource for the thread blight pathogen Marasmius tenuissimus strain MS-2.</title>
        <authorList>
            <person name="Yulfo-Soto G.E."/>
            <person name="Baruah I.K."/>
            <person name="Amoako-Attah I."/>
            <person name="Bukari Y."/>
            <person name="Meinhardt L.W."/>
            <person name="Bailey B.A."/>
            <person name="Cohen S.P."/>
        </authorList>
    </citation>
    <scope>NUCLEOTIDE SEQUENCE [LARGE SCALE GENOMIC DNA]</scope>
    <source>
        <strain evidence="2 3">MS-2</strain>
    </source>
</reference>
<organism evidence="2 3">
    <name type="scientific">Marasmius tenuissimus</name>
    <dbReference type="NCBI Taxonomy" id="585030"/>
    <lineage>
        <taxon>Eukaryota</taxon>
        <taxon>Fungi</taxon>
        <taxon>Dikarya</taxon>
        <taxon>Basidiomycota</taxon>
        <taxon>Agaricomycotina</taxon>
        <taxon>Agaricomycetes</taxon>
        <taxon>Agaricomycetidae</taxon>
        <taxon>Agaricales</taxon>
        <taxon>Marasmiineae</taxon>
        <taxon>Marasmiaceae</taxon>
        <taxon>Marasmius</taxon>
    </lineage>
</organism>
<keyword evidence="1" id="KW-0472">Membrane</keyword>
<gene>
    <name evidence="2" type="ORF">AAF712_004902</name>
</gene>
<protein>
    <submittedName>
        <fullName evidence="2">Uncharacterized protein</fullName>
    </submittedName>
</protein>
<keyword evidence="1" id="KW-1133">Transmembrane helix</keyword>
<keyword evidence="1" id="KW-0812">Transmembrane</keyword>
<feature type="transmembrane region" description="Helical" evidence="1">
    <location>
        <begin position="95"/>
        <end position="121"/>
    </location>
</feature>
<keyword evidence="3" id="KW-1185">Reference proteome</keyword>
<comment type="caution">
    <text evidence="2">The sequence shown here is derived from an EMBL/GenBank/DDBJ whole genome shotgun (WGS) entry which is preliminary data.</text>
</comment>
<evidence type="ECO:0000256" key="1">
    <source>
        <dbReference type="SAM" id="Phobius"/>
    </source>
</evidence>
<evidence type="ECO:0000313" key="3">
    <source>
        <dbReference type="Proteomes" id="UP001437256"/>
    </source>
</evidence>
<name>A0ABR3A3Q4_9AGAR</name>
<sequence>MSDPSVKANIIGMFLEGIAYEDGTRIVSKLAMLSCGAYVALTSIADIFIVYRVFAVWSRNSIISAIPCSLSIAGIISGGFLVANSGKYGFNEPRHLFTAFYCITLVLNVLSTALIASKLYISERQTKFSSSLKLKWTSVVVIESGAVPTPDVGGVLKLPIRRDAPLAENWDPPVVVYKAVPEHYGKWLKRCPRYGFVLRRLVRRDPATEALDVDTHYALVTIAR</sequence>
<feature type="transmembrane region" description="Helical" evidence="1">
    <location>
        <begin position="62"/>
        <end position="83"/>
    </location>
</feature>
<evidence type="ECO:0000313" key="2">
    <source>
        <dbReference type="EMBL" id="KAL0067999.1"/>
    </source>
</evidence>
<dbReference type="Proteomes" id="UP001437256">
    <property type="component" value="Unassembled WGS sequence"/>
</dbReference>
<proteinExistence type="predicted"/>
<dbReference type="EMBL" id="JBBXMP010000021">
    <property type="protein sequence ID" value="KAL0067999.1"/>
    <property type="molecule type" value="Genomic_DNA"/>
</dbReference>
<feature type="transmembrane region" description="Helical" evidence="1">
    <location>
        <begin position="30"/>
        <end position="50"/>
    </location>
</feature>